<proteinExistence type="inferred from homology"/>
<evidence type="ECO:0000313" key="9">
    <source>
        <dbReference type="Proteomes" id="UP001211065"/>
    </source>
</evidence>
<reference evidence="8" key="1">
    <citation type="submission" date="2020-05" db="EMBL/GenBank/DDBJ databases">
        <title>Phylogenomic resolution of chytrid fungi.</title>
        <authorList>
            <person name="Stajich J.E."/>
            <person name="Amses K."/>
            <person name="Simmons R."/>
            <person name="Seto K."/>
            <person name="Myers J."/>
            <person name="Bonds A."/>
            <person name="Quandt C.A."/>
            <person name="Barry K."/>
            <person name="Liu P."/>
            <person name="Grigoriev I."/>
            <person name="Longcore J.E."/>
            <person name="James T.Y."/>
        </authorList>
    </citation>
    <scope>NUCLEOTIDE SEQUENCE</scope>
    <source>
        <strain evidence="8">JEL0476</strain>
    </source>
</reference>
<dbReference type="Pfam" id="PF04572">
    <property type="entry name" value="Gb3_synth"/>
    <property type="match status" value="1"/>
</dbReference>
<gene>
    <name evidence="8" type="ORF">HK099_008096</name>
</gene>
<dbReference type="PANTHER" id="PTHR12042:SF21">
    <property type="entry name" value="ALPHA1,4-GALACTOSYLTRANSFERASE 1-RELATED"/>
    <property type="match status" value="1"/>
</dbReference>
<feature type="domain" description="Alpha 1,4-glycosyltransferase" evidence="7">
    <location>
        <begin position="163"/>
        <end position="298"/>
    </location>
</feature>
<evidence type="ECO:0000259" key="7">
    <source>
        <dbReference type="Pfam" id="PF04572"/>
    </source>
</evidence>
<evidence type="ECO:0000256" key="6">
    <source>
        <dbReference type="ARBA" id="ARBA00023136"/>
    </source>
</evidence>
<keyword evidence="9" id="KW-1185">Reference proteome</keyword>
<dbReference type="SUPFAM" id="SSF53448">
    <property type="entry name" value="Nucleotide-diphospho-sugar transferases"/>
    <property type="match status" value="1"/>
</dbReference>
<comment type="caution">
    <text evidence="8">The sequence shown here is derived from an EMBL/GenBank/DDBJ whole genome shotgun (WGS) entry which is preliminary data.</text>
</comment>
<evidence type="ECO:0000313" key="8">
    <source>
        <dbReference type="EMBL" id="KAJ3211108.1"/>
    </source>
</evidence>
<evidence type="ECO:0000256" key="2">
    <source>
        <dbReference type="ARBA" id="ARBA00009003"/>
    </source>
</evidence>
<dbReference type="AlphaFoldDB" id="A0AAD5XY36"/>
<comment type="subcellular location">
    <subcellularLocation>
        <location evidence="1">Golgi apparatus membrane</location>
        <topology evidence="1">Single-pass type II membrane protein</topology>
    </subcellularLocation>
</comment>
<evidence type="ECO:0000256" key="3">
    <source>
        <dbReference type="ARBA" id="ARBA00022676"/>
    </source>
</evidence>
<dbReference type="Pfam" id="PF04488">
    <property type="entry name" value="Gly_transf_sug"/>
    <property type="match status" value="1"/>
</dbReference>
<sequence length="308" mass="36621">INDDNDEKIPNVIHFLNYNPNLQTPRYICSIESALSHNPDHEIYVYTPAPQNFSDEISAWRMSYPETFKKVHIQEINYDKFFENTPLQIWYEEKKHLKSWWVEQNLGNALRLAVIWKFGGTYLDLDIISVNSLKTISNGKKEPLKRFIAREETEQLNNAALRFPKNDPFVWVLMENFVEKWDGWTWANNGPFCVSRTYKAKCYESLSSKEKSEPLNKYCIDLMILNTKRFYPIHFRETKKMTEEYTNNCELLSNITNESFGVHWWHKGFEKDEKKKINKSKNSLLGKLFEIQCPNVVETFGWEKLNFE</sequence>
<dbReference type="GO" id="GO:0006688">
    <property type="term" value="P:glycosphingolipid biosynthetic process"/>
    <property type="evidence" value="ECO:0007669"/>
    <property type="project" value="TreeGrafter"/>
</dbReference>
<dbReference type="PANTHER" id="PTHR12042">
    <property type="entry name" value="LACTOSYLCERAMIDE 4-ALPHA-GALACTOSYLTRANSFERASE ALPHA- 1,4-GALACTOSYLTRANSFERASE"/>
    <property type="match status" value="1"/>
</dbReference>
<keyword evidence="3" id="KW-0328">Glycosyltransferase</keyword>
<dbReference type="Proteomes" id="UP001211065">
    <property type="component" value="Unassembled WGS sequence"/>
</dbReference>
<dbReference type="Gene3D" id="3.90.550.20">
    <property type="match status" value="1"/>
</dbReference>
<dbReference type="InterPro" id="IPR007577">
    <property type="entry name" value="GlycoTrfase_DXD_sugar-bd_CS"/>
</dbReference>
<dbReference type="InterPro" id="IPR007652">
    <property type="entry name" value="A1-4-GlycosylTfrase_dom"/>
</dbReference>
<dbReference type="InterPro" id="IPR029044">
    <property type="entry name" value="Nucleotide-diphossugar_trans"/>
</dbReference>
<dbReference type="EMBL" id="JADGJW010000855">
    <property type="protein sequence ID" value="KAJ3211108.1"/>
    <property type="molecule type" value="Genomic_DNA"/>
</dbReference>
<keyword evidence="6" id="KW-0472">Membrane</keyword>
<dbReference type="InterPro" id="IPR051981">
    <property type="entry name" value="Glycosyltransf_32"/>
</dbReference>
<accession>A0AAD5XY36</accession>
<comment type="similarity">
    <text evidence="2">Belongs to the glycosyltransferase 32 family.</text>
</comment>
<keyword evidence="5" id="KW-0333">Golgi apparatus</keyword>
<keyword evidence="4" id="KW-0808">Transferase</keyword>
<protein>
    <recommendedName>
        <fullName evidence="7">Alpha 1,4-glycosyltransferase domain-containing protein</fullName>
    </recommendedName>
</protein>
<name>A0AAD5XY36_9FUNG</name>
<dbReference type="GO" id="GO:0016758">
    <property type="term" value="F:hexosyltransferase activity"/>
    <property type="evidence" value="ECO:0007669"/>
    <property type="project" value="UniProtKB-ARBA"/>
</dbReference>
<evidence type="ECO:0000256" key="4">
    <source>
        <dbReference type="ARBA" id="ARBA00022679"/>
    </source>
</evidence>
<evidence type="ECO:0000256" key="1">
    <source>
        <dbReference type="ARBA" id="ARBA00004323"/>
    </source>
</evidence>
<feature type="non-terminal residue" evidence="8">
    <location>
        <position position="308"/>
    </location>
</feature>
<organism evidence="8 9">
    <name type="scientific">Clydaea vesicula</name>
    <dbReference type="NCBI Taxonomy" id="447962"/>
    <lineage>
        <taxon>Eukaryota</taxon>
        <taxon>Fungi</taxon>
        <taxon>Fungi incertae sedis</taxon>
        <taxon>Chytridiomycota</taxon>
        <taxon>Chytridiomycota incertae sedis</taxon>
        <taxon>Chytridiomycetes</taxon>
        <taxon>Lobulomycetales</taxon>
        <taxon>Lobulomycetaceae</taxon>
        <taxon>Clydaea</taxon>
    </lineage>
</organism>
<dbReference type="GO" id="GO:0000139">
    <property type="term" value="C:Golgi membrane"/>
    <property type="evidence" value="ECO:0007669"/>
    <property type="project" value="UniProtKB-SubCell"/>
</dbReference>
<evidence type="ECO:0000256" key="5">
    <source>
        <dbReference type="ARBA" id="ARBA00023034"/>
    </source>
</evidence>